<evidence type="ECO:0000256" key="2">
    <source>
        <dbReference type="ARBA" id="ARBA00001974"/>
    </source>
</evidence>
<comment type="similarity">
    <text evidence="4 11">Belongs to the protoporphyrinogen/coproporphyrinogen oxidase family. Coproporphyrinogen III oxidase subfamily.</text>
</comment>
<dbReference type="InterPro" id="IPR036188">
    <property type="entry name" value="FAD/NAD-bd_sf"/>
</dbReference>
<comment type="subcellular location">
    <subcellularLocation>
        <location evidence="11">Cytoplasm</location>
    </subcellularLocation>
</comment>
<keyword evidence="9 11" id="KW-0560">Oxidoreductase</keyword>
<dbReference type="Gene3D" id="1.10.3110.10">
    <property type="entry name" value="protoporphyrinogen ix oxidase, domain 3"/>
    <property type="match status" value="1"/>
</dbReference>
<dbReference type="PANTHER" id="PTHR42923:SF3">
    <property type="entry name" value="PROTOPORPHYRINOGEN OXIDASE"/>
    <property type="match status" value="1"/>
</dbReference>
<protein>
    <recommendedName>
        <fullName evidence="6 11">Coproporphyrinogen III oxidase</fullName>
        <ecNumber evidence="5 11">1.3.3.15</ecNumber>
    </recommendedName>
</protein>
<evidence type="ECO:0000256" key="7">
    <source>
        <dbReference type="ARBA" id="ARBA00022630"/>
    </source>
</evidence>
<comment type="pathway">
    <text evidence="3 11">Porphyrin-containing compound metabolism; protoheme biosynthesis.</text>
</comment>
<reference evidence="13 14" key="1">
    <citation type="submission" date="2017-02" db="EMBL/GenBank/DDBJ databases">
        <title>Bacillus pseudomycoides isolate FSL K6-0042.</title>
        <authorList>
            <person name="Kovac J."/>
        </authorList>
    </citation>
    <scope>NUCLEOTIDE SEQUENCE [LARGE SCALE GENOMIC DNA]</scope>
    <source>
        <strain evidence="13 14">FSL K6-0042</strain>
    </source>
</reference>
<dbReference type="NCBIfam" id="TIGR00562">
    <property type="entry name" value="proto_IX_ox"/>
    <property type="match status" value="1"/>
</dbReference>
<dbReference type="PANTHER" id="PTHR42923">
    <property type="entry name" value="PROTOPORPHYRINOGEN OXIDASE"/>
    <property type="match status" value="1"/>
</dbReference>
<comment type="function">
    <text evidence="11">Involved in coproporphyrin-dependent heme b biosynthesis. Catalyzes the oxidation of coproporphyrinogen III to coproporphyrin III.</text>
</comment>
<evidence type="ECO:0000256" key="4">
    <source>
        <dbReference type="ARBA" id="ARBA00008310"/>
    </source>
</evidence>
<dbReference type="NCBIfam" id="NF008845">
    <property type="entry name" value="PRK11883.1-5"/>
    <property type="match status" value="1"/>
</dbReference>
<organism evidence="13 14">
    <name type="scientific">Bacillus pseudomycoides</name>
    <dbReference type="NCBI Taxonomy" id="64104"/>
    <lineage>
        <taxon>Bacteria</taxon>
        <taxon>Bacillati</taxon>
        <taxon>Bacillota</taxon>
        <taxon>Bacilli</taxon>
        <taxon>Bacillales</taxon>
        <taxon>Bacillaceae</taxon>
        <taxon>Bacillus</taxon>
        <taxon>Bacillus cereus group</taxon>
    </lineage>
</organism>
<dbReference type="InterPro" id="IPR050464">
    <property type="entry name" value="Zeta_carotene_desat/Oxidored"/>
</dbReference>
<dbReference type="EC" id="1.3.3.15" evidence="5 11"/>
<dbReference type="Gene3D" id="3.90.660.20">
    <property type="entry name" value="Protoporphyrinogen oxidase, mitochondrial, domain 2"/>
    <property type="match status" value="1"/>
</dbReference>
<evidence type="ECO:0000313" key="14">
    <source>
        <dbReference type="Proteomes" id="UP000195321"/>
    </source>
</evidence>
<evidence type="ECO:0000256" key="3">
    <source>
        <dbReference type="ARBA" id="ARBA00004744"/>
    </source>
</evidence>
<evidence type="ECO:0000256" key="1">
    <source>
        <dbReference type="ARBA" id="ARBA00001755"/>
    </source>
</evidence>
<evidence type="ECO:0000256" key="8">
    <source>
        <dbReference type="ARBA" id="ARBA00022827"/>
    </source>
</evidence>
<sequence>MKKKVVIIGGGITGLTTAYYLQKEIREKGLPIDTLLIEASGKLGGKIQTVRKGGFTIERGPDSFLERKESAARLARELELGDELVNNATGQSFVLVNNRLHKMPRGSMMGIPTQVTPFLFSGLFSPIGKVRAGFDFVLPRSKPVSDQSLGQFFRRRLGNEVVENLIEPLLSGIYAGDIDQMSLMATFPQFYQVEQKYRSISLGMRTLAPKKIKDVKPKGIFLTLKTGLQSIVEKIEEQLEDGTVVKGTRIEKVAKMGDGYHITLSNGKEIEADSIVVAASHKVLPSMFAQYKEFRFFRNIPSTSVANVALAFPKEAIKRDINGTGFVVSRNSDFSITACTWTHKKWPHTTPEGKVLLRCYVGRPGDEAIVEQTDEEIVQFILEDLQKTMDIKADPDFTVVSRWKDAMPQYTVGHKERMKKLTTFMDKELPGVYLAGSSYAGSGLPDCIDQGEAAVKHVLSYLEKVDETELIAQ</sequence>
<dbReference type="InterPro" id="IPR004572">
    <property type="entry name" value="Protoporphyrinogen_oxidase"/>
</dbReference>
<dbReference type="AlphaFoldDB" id="A0A1Y3ME96"/>
<keyword evidence="11" id="KW-0963">Cytoplasm</keyword>
<evidence type="ECO:0000256" key="6">
    <source>
        <dbReference type="ARBA" id="ARBA00019046"/>
    </source>
</evidence>
<dbReference type="InterPro" id="IPR002937">
    <property type="entry name" value="Amino_oxidase"/>
</dbReference>
<dbReference type="Pfam" id="PF01593">
    <property type="entry name" value="Amino_oxidase"/>
    <property type="match status" value="1"/>
</dbReference>
<evidence type="ECO:0000256" key="11">
    <source>
        <dbReference type="RuleBase" id="RU364052"/>
    </source>
</evidence>
<keyword evidence="8 11" id="KW-0274">FAD</keyword>
<dbReference type="SUPFAM" id="SSF54373">
    <property type="entry name" value="FAD-linked reductases, C-terminal domain"/>
    <property type="match status" value="1"/>
</dbReference>
<dbReference type="SUPFAM" id="SSF51905">
    <property type="entry name" value="FAD/NAD(P)-binding domain"/>
    <property type="match status" value="1"/>
</dbReference>
<evidence type="ECO:0000259" key="12">
    <source>
        <dbReference type="Pfam" id="PF01593"/>
    </source>
</evidence>
<accession>A0A1Y3ME96</accession>
<dbReference type="Gene3D" id="3.50.50.60">
    <property type="entry name" value="FAD/NAD(P)-binding domain"/>
    <property type="match status" value="1"/>
</dbReference>
<dbReference type="RefSeq" id="WP_016131221.1">
    <property type="nucleotide sequence ID" value="NZ_CP189809.1"/>
</dbReference>
<comment type="cofactor">
    <cofactor evidence="2 11">
        <name>FAD</name>
        <dbReference type="ChEBI" id="CHEBI:57692"/>
    </cofactor>
</comment>
<keyword evidence="10 11" id="KW-0350">Heme biosynthesis</keyword>
<proteinExistence type="inferred from homology"/>
<keyword evidence="7 11" id="KW-0285">Flavoprotein</keyword>
<dbReference type="EMBL" id="MWPX01000013">
    <property type="protein sequence ID" value="OUM48396.1"/>
    <property type="molecule type" value="Genomic_DNA"/>
</dbReference>
<dbReference type="UniPathway" id="UPA00252"/>
<comment type="caution">
    <text evidence="13">The sequence shown here is derived from an EMBL/GenBank/DDBJ whole genome shotgun (WGS) entry which is preliminary data.</text>
</comment>
<evidence type="ECO:0000256" key="9">
    <source>
        <dbReference type="ARBA" id="ARBA00023002"/>
    </source>
</evidence>
<comment type="catalytic activity">
    <reaction evidence="1">
        <text>coproporphyrinogen III + 3 O2 = coproporphyrin III + 3 H2O2</text>
        <dbReference type="Rhea" id="RHEA:43436"/>
        <dbReference type="ChEBI" id="CHEBI:15379"/>
        <dbReference type="ChEBI" id="CHEBI:16240"/>
        <dbReference type="ChEBI" id="CHEBI:57309"/>
        <dbReference type="ChEBI" id="CHEBI:131725"/>
        <dbReference type="EC" id="1.3.3.15"/>
    </reaction>
    <physiologicalReaction direction="left-to-right" evidence="1">
        <dbReference type="Rhea" id="RHEA:43437"/>
    </physiologicalReaction>
</comment>
<feature type="domain" description="Amine oxidase" evidence="12">
    <location>
        <begin position="12"/>
        <end position="459"/>
    </location>
</feature>
<dbReference type="GO" id="GO:0004729">
    <property type="term" value="F:oxygen-dependent protoporphyrinogen oxidase activity"/>
    <property type="evidence" value="ECO:0007669"/>
    <property type="project" value="UniProtKB-UniRule"/>
</dbReference>
<dbReference type="GO" id="GO:0005737">
    <property type="term" value="C:cytoplasm"/>
    <property type="evidence" value="ECO:0007669"/>
    <property type="project" value="UniProtKB-SubCell"/>
</dbReference>
<evidence type="ECO:0000256" key="5">
    <source>
        <dbReference type="ARBA" id="ARBA00012402"/>
    </source>
</evidence>
<evidence type="ECO:0000256" key="10">
    <source>
        <dbReference type="ARBA" id="ARBA00023133"/>
    </source>
</evidence>
<evidence type="ECO:0000313" key="13">
    <source>
        <dbReference type="EMBL" id="OUM48396.1"/>
    </source>
</evidence>
<name>A0A1Y3ME96_9BACI</name>
<dbReference type="GO" id="GO:0006783">
    <property type="term" value="P:heme biosynthetic process"/>
    <property type="evidence" value="ECO:0007669"/>
    <property type="project" value="UniProtKB-UniRule"/>
</dbReference>
<gene>
    <name evidence="13" type="ORF">BW425_13420</name>
</gene>
<dbReference type="Proteomes" id="UP000195321">
    <property type="component" value="Unassembled WGS sequence"/>
</dbReference>
<dbReference type="FunFam" id="1.10.3110.10:FF:000001">
    <property type="entry name" value="Protoporphyrinogen oxidase"/>
    <property type="match status" value="1"/>
</dbReference>